<dbReference type="Proteomes" id="UP000319103">
    <property type="component" value="Unassembled WGS sequence"/>
</dbReference>
<gene>
    <name evidence="2" type="ORF">E6W39_15770</name>
</gene>
<keyword evidence="3" id="KW-1185">Reference proteome</keyword>
<dbReference type="OrthoDB" id="3216074at2"/>
<dbReference type="EMBL" id="VIGB01000003">
    <property type="protein sequence ID" value="TQF07371.1"/>
    <property type="molecule type" value="Genomic_DNA"/>
</dbReference>
<dbReference type="RefSeq" id="WP_141637764.1">
    <property type="nucleotide sequence ID" value="NZ_VIGB01000003.1"/>
</dbReference>
<dbReference type="Pfam" id="PF01740">
    <property type="entry name" value="STAS"/>
    <property type="match status" value="1"/>
</dbReference>
<dbReference type="PANTHER" id="PTHR33495:SF2">
    <property type="entry name" value="ANTI-SIGMA FACTOR ANTAGONIST TM_1081-RELATED"/>
    <property type="match status" value="1"/>
</dbReference>
<reference evidence="2 3" key="1">
    <citation type="submission" date="2019-06" db="EMBL/GenBank/DDBJ databases">
        <title>Description of Kitasatospora acidophila sp. nov. isolated from pine grove soil, and reclassification of Streptomyces novaecaesareae to Kitasatospora novaeceasareae comb. nov.</title>
        <authorList>
            <person name="Kim M.J."/>
        </authorList>
    </citation>
    <scope>NUCLEOTIDE SEQUENCE [LARGE SCALE GENOMIC DNA]</scope>
    <source>
        <strain evidence="2 3">MMS16-CNU292</strain>
    </source>
</reference>
<evidence type="ECO:0000313" key="3">
    <source>
        <dbReference type="Proteomes" id="UP000319103"/>
    </source>
</evidence>
<dbReference type="InterPro" id="IPR002645">
    <property type="entry name" value="STAS_dom"/>
</dbReference>
<name>A0A540WEB4_9ACTN</name>
<dbReference type="CDD" id="cd07043">
    <property type="entry name" value="STAS_anti-anti-sigma_factors"/>
    <property type="match status" value="1"/>
</dbReference>
<dbReference type="SUPFAM" id="SSF52091">
    <property type="entry name" value="SpoIIaa-like"/>
    <property type="match status" value="1"/>
</dbReference>
<dbReference type="Gene3D" id="3.30.750.24">
    <property type="entry name" value="STAS domain"/>
    <property type="match status" value="1"/>
</dbReference>
<dbReference type="AlphaFoldDB" id="A0A540WEB4"/>
<dbReference type="InterPro" id="IPR036513">
    <property type="entry name" value="STAS_dom_sf"/>
</dbReference>
<evidence type="ECO:0000259" key="1">
    <source>
        <dbReference type="PROSITE" id="PS50801"/>
    </source>
</evidence>
<feature type="domain" description="STAS" evidence="1">
    <location>
        <begin position="1"/>
        <end position="112"/>
    </location>
</feature>
<accession>A0A540WEB4</accession>
<dbReference type="GO" id="GO:0043856">
    <property type="term" value="F:anti-sigma factor antagonist activity"/>
    <property type="evidence" value="ECO:0007669"/>
    <property type="project" value="TreeGrafter"/>
</dbReference>
<dbReference type="PANTHER" id="PTHR33495">
    <property type="entry name" value="ANTI-SIGMA FACTOR ANTAGONIST TM_1081-RELATED-RELATED"/>
    <property type="match status" value="1"/>
</dbReference>
<protein>
    <submittedName>
        <fullName evidence="2">STAS domain-containing protein</fullName>
    </submittedName>
</protein>
<comment type="caution">
    <text evidence="2">The sequence shown here is derived from an EMBL/GenBank/DDBJ whole genome shotgun (WGS) entry which is preliminary data.</text>
</comment>
<dbReference type="PROSITE" id="PS50801">
    <property type="entry name" value="STAS"/>
    <property type="match status" value="1"/>
</dbReference>
<sequence>MEYPGTGGQAVLALDGSLDVRSAADARARLHQAVDHGAGDLVLDLAALRSWDATGLGVIMGTHRRAGRLGRRLVLRAVPQQLQRLLVATRLHRILAVEGGSPDSLSAALPGLAGVPGAGPLPPVITSP</sequence>
<organism evidence="2 3">
    <name type="scientific">Kitasatospora acidiphila</name>
    <dbReference type="NCBI Taxonomy" id="2567942"/>
    <lineage>
        <taxon>Bacteria</taxon>
        <taxon>Bacillati</taxon>
        <taxon>Actinomycetota</taxon>
        <taxon>Actinomycetes</taxon>
        <taxon>Kitasatosporales</taxon>
        <taxon>Streptomycetaceae</taxon>
        <taxon>Kitasatospora</taxon>
    </lineage>
</organism>
<proteinExistence type="predicted"/>
<evidence type="ECO:0000313" key="2">
    <source>
        <dbReference type="EMBL" id="TQF07371.1"/>
    </source>
</evidence>